<reference evidence="11 12" key="1">
    <citation type="submission" date="2020-03" db="EMBL/GenBank/DDBJ databases">
        <title>Draft Genome Sequence of Cudoniella acicularis.</title>
        <authorList>
            <person name="Buettner E."/>
            <person name="Kellner H."/>
        </authorList>
    </citation>
    <scope>NUCLEOTIDE SEQUENCE [LARGE SCALE GENOMIC DNA]</scope>
    <source>
        <strain evidence="11 12">DSM 108380</strain>
    </source>
</reference>
<dbReference type="AlphaFoldDB" id="A0A8H4RQC6"/>
<evidence type="ECO:0000256" key="4">
    <source>
        <dbReference type="ARBA" id="ARBA00018687"/>
    </source>
</evidence>
<comment type="subcellular location">
    <subcellularLocation>
        <location evidence="2">Chromosome</location>
    </subcellularLocation>
    <subcellularLocation>
        <location evidence="1">Nucleus</location>
    </subcellularLocation>
</comment>
<evidence type="ECO:0000256" key="9">
    <source>
        <dbReference type="ARBA" id="ARBA00023242"/>
    </source>
</evidence>
<evidence type="ECO:0000256" key="10">
    <source>
        <dbReference type="SAM" id="Coils"/>
    </source>
</evidence>
<evidence type="ECO:0000256" key="5">
    <source>
        <dbReference type="ARBA" id="ARBA00022454"/>
    </source>
</evidence>
<keyword evidence="8 10" id="KW-0175">Coiled coil</keyword>
<evidence type="ECO:0000256" key="7">
    <source>
        <dbReference type="ARBA" id="ARBA00022840"/>
    </source>
</evidence>
<keyword evidence="12" id="KW-1185">Reference proteome</keyword>
<evidence type="ECO:0000313" key="12">
    <source>
        <dbReference type="Proteomes" id="UP000566819"/>
    </source>
</evidence>
<dbReference type="FunFam" id="3.40.50.300:FF:001301">
    <property type="entry name" value="Structural maintenance of chromosomes 5"/>
    <property type="match status" value="1"/>
</dbReference>
<dbReference type="GO" id="GO:0000724">
    <property type="term" value="P:double-strand break repair via homologous recombination"/>
    <property type="evidence" value="ECO:0007669"/>
    <property type="project" value="TreeGrafter"/>
</dbReference>
<dbReference type="GO" id="GO:0005524">
    <property type="term" value="F:ATP binding"/>
    <property type="evidence" value="ECO:0007669"/>
    <property type="project" value="UniProtKB-KW"/>
</dbReference>
<dbReference type="SUPFAM" id="SSF52540">
    <property type="entry name" value="P-loop containing nucleoside triphosphate hydrolases"/>
    <property type="match status" value="1"/>
</dbReference>
<proteinExistence type="inferred from homology"/>
<evidence type="ECO:0000256" key="6">
    <source>
        <dbReference type="ARBA" id="ARBA00022741"/>
    </source>
</evidence>
<keyword evidence="7" id="KW-0067">ATP-binding</keyword>
<keyword evidence="9" id="KW-0539">Nucleus</keyword>
<accession>A0A8H4RQC6</accession>
<evidence type="ECO:0000256" key="8">
    <source>
        <dbReference type="ARBA" id="ARBA00023054"/>
    </source>
</evidence>
<gene>
    <name evidence="11" type="ORF">G7Y89_g5095</name>
</gene>
<feature type="coiled-coil region" evidence="10">
    <location>
        <begin position="3"/>
        <end position="65"/>
    </location>
</feature>
<dbReference type="PANTHER" id="PTHR45916">
    <property type="entry name" value="STRUCTURAL MAINTENANCE OF CHROMOSOMES PROTEIN 5"/>
    <property type="match status" value="1"/>
</dbReference>
<keyword evidence="6" id="KW-0547">Nucleotide-binding</keyword>
<evidence type="ECO:0000256" key="3">
    <source>
        <dbReference type="ARBA" id="ARBA00010171"/>
    </source>
</evidence>
<keyword evidence="5" id="KW-0158">Chromosome</keyword>
<evidence type="ECO:0000256" key="1">
    <source>
        <dbReference type="ARBA" id="ARBA00004123"/>
    </source>
</evidence>
<dbReference type="PANTHER" id="PTHR45916:SF1">
    <property type="entry name" value="STRUCTURAL MAINTENANCE OF CHROMOSOMES PROTEIN 5"/>
    <property type="match status" value="1"/>
</dbReference>
<comment type="caution">
    <text evidence="11">The sequence shown here is derived from an EMBL/GenBank/DDBJ whole genome shotgun (WGS) entry which is preliminary data.</text>
</comment>
<evidence type="ECO:0000256" key="2">
    <source>
        <dbReference type="ARBA" id="ARBA00004286"/>
    </source>
</evidence>
<protein>
    <recommendedName>
        <fullName evidence="4">Structural maintenance of chromosomes protein 5</fullName>
    </recommendedName>
</protein>
<evidence type="ECO:0000313" key="11">
    <source>
        <dbReference type="EMBL" id="KAF4633024.1"/>
    </source>
</evidence>
<comment type="similarity">
    <text evidence="3">Belongs to the SMC family. SMC5 subfamily.</text>
</comment>
<dbReference type="GO" id="GO:0030915">
    <property type="term" value="C:Smc5-Smc6 complex"/>
    <property type="evidence" value="ECO:0007669"/>
    <property type="project" value="TreeGrafter"/>
</dbReference>
<sequence length="236" mass="26904">MTVEGLQNEISAEEAKLEFVHANNPNAIRDFEKRQADVDKLKEKIAEAEQKLEKISRSLAKIRGKWEPALDALISEISEAFSYNFEQIGCAGEVGIHKHDDFDLWAIQIRVKFRENETLQLLDAHRQSGGERSVSTIFYLMSLQALARAPFRVVDEINQGMDPRNERMVHERMVEIACKEHTSQYFLITPKLLTGLRYDKRMKVLCIASGEHMPANYKTLDVSKIVGIQRAIMASG</sequence>
<dbReference type="Proteomes" id="UP000566819">
    <property type="component" value="Unassembled WGS sequence"/>
</dbReference>
<name>A0A8H4RQC6_9HELO</name>
<dbReference type="InterPro" id="IPR027417">
    <property type="entry name" value="P-loop_NTPase"/>
</dbReference>
<dbReference type="EMBL" id="JAAMPI010000296">
    <property type="protein sequence ID" value="KAF4633024.1"/>
    <property type="molecule type" value="Genomic_DNA"/>
</dbReference>
<organism evidence="11 12">
    <name type="scientific">Cudoniella acicularis</name>
    <dbReference type="NCBI Taxonomy" id="354080"/>
    <lineage>
        <taxon>Eukaryota</taxon>
        <taxon>Fungi</taxon>
        <taxon>Dikarya</taxon>
        <taxon>Ascomycota</taxon>
        <taxon>Pezizomycotina</taxon>
        <taxon>Leotiomycetes</taxon>
        <taxon>Helotiales</taxon>
        <taxon>Tricladiaceae</taxon>
        <taxon>Cudoniella</taxon>
    </lineage>
</organism>
<dbReference type="Gene3D" id="3.40.50.300">
    <property type="entry name" value="P-loop containing nucleotide triphosphate hydrolases"/>
    <property type="match status" value="1"/>
</dbReference>
<dbReference type="OrthoDB" id="3551622at2759"/>
<dbReference type="GO" id="GO:0005634">
    <property type="term" value="C:nucleus"/>
    <property type="evidence" value="ECO:0007669"/>
    <property type="project" value="UniProtKB-SubCell"/>
</dbReference>
<dbReference type="GO" id="GO:0003697">
    <property type="term" value="F:single-stranded DNA binding"/>
    <property type="evidence" value="ECO:0007669"/>
    <property type="project" value="TreeGrafter"/>
</dbReference>